<dbReference type="InterPro" id="IPR014014">
    <property type="entry name" value="RNA_helicase_DEAD_Q_motif"/>
</dbReference>
<evidence type="ECO:0000256" key="3">
    <source>
        <dbReference type="ARBA" id="ARBA00022801"/>
    </source>
</evidence>
<dbReference type="PROSITE" id="PS51192">
    <property type="entry name" value="HELICASE_ATP_BIND_1"/>
    <property type="match status" value="1"/>
</dbReference>
<dbReference type="PANTHER" id="PTHR47959">
    <property type="entry name" value="ATP-DEPENDENT RNA HELICASE RHLE-RELATED"/>
    <property type="match status" value="1"/>
</dbReference>
<comment type="catalytic activity">
    <reaction evidence="7">
        <text>ATP + H2O = ADP + phosphate + H(+)</text>
        <dbReference type="Rhea" id="RHEA:13065"/>
        <dbReference type="ChEBI" id="CHEBI:15377"/>
        <dbReference type="ChEBI" id="CHEBI:15378"/>
        <dbReference type="ChEBI" id="CHEBI:30616"/>
        <dbReference type="ChEBI" id="CHEBI:43474"/>
        <dbReference type="ChEBI" id="CHEBI:456216"/>
        <dbReference type="EC" id="3.6.4.13"/>
    </reaction>
</comment>
<dbReference type="FunFam" id="3.40.50.300:FF:000849">
    <property type="entry name" value="ATP-dependent RNA helicase DBP5"/>
    <property type="match status" value="1"/>
</dbReference>
<accession>A0A6C0I8F7</accession>
<evidence type="ECO:0000256" key="7">
    <source>
        <dbReference type="ARBA" id="ARBA00047984"/>
    </source>
</evidence>
<keyword evidence="3" id="KW-0378">Hydrolase</keyword>
<dbReference type="Gene3D" id="3.40.50.300">
    <property type="entry name" value="P-loop containing nucleotide triphosphate hydrolases"/>
    <property type="match status" value="2"/>
</dbReference>
<organism evidence="11">
    <name type="scientific">viral metagenome</name>
    <dbReference type="NCBI Taxonomy" id="1070528"/>
    <lineage>
        <taxon>unclassified sequences</taxon>
        <taxon>metagenomes</taxon>
        <taxon>organismal metagenomes</taxon>
    </lineage>
</organism>
<dbReference type="InterPro" id="IPR027417">
    <property type="entry name" value="P-loop_NTPase"/>
</dbReference>
<feature type="domain" description="Helicase ATP-binding" evidence="8">
    <location>
        <begin position="76"/>
        <end position="248"/>
    </location>
</feature>
<evidence type="ECO:0000256" key="4">
    <source>
        <dbReference type="ARBA" id="ARBA00022806"/>
    </source>
</evidence>
<name>A0A6C0I8F7_9ZZZZ</name>
<keyword evidence="5" id="KW-0067">ATP-binding</keyword>
<sequence>MSLNEENKNELVINVEEIDKFTANEIPVNGINVNEDTENPDYSFTSWDNLEINTDLLRGIYSYGFEQPSPIQMKAIKPIMLKKDLIAQAQSGTGKTATFSIGVLHRISVKDNYTQALIMSPTHELTTQISGVISGLGNMIEGLRVKTIVGGSSIDEDVADMRKNVPHIIVGTPGRVFDMIRRRHINAKKLKIMVLDEADEMLSTGFKEQIYNIFQYLNSDVQIALFSATIPNDMIPLTEKFMRNPVRISVKIEQLTLEGIKQYYVALDDDMQKYDTLKDIYHKMSFNQCIIYCNSVRRVQDLYDAMRQDNFPVCCIHSNMDKHERTQAFKDFRLGSSRVLISSNVTARGIDIQQVSVVINFDIPRSVHTYLHRIGRSGRWGRKGTGINFVTRRDIYNMRSIEDFYHCQINELTEGALI</sequence>
<evidence type="ECO:0000256" key="6">
    <source>
        <dbReference type="ARBA" id="ARBA00022884"/>
    </source>
</evidence>
<dbReference type="GO" id="GO:0016787">
    <property type="term" value="F:hydrolase activity"/>
    <property type="evidence" value="ECO:0007669"/>
    <property type="project" value="UniProtKB-KW"/>
</dbReference>
<evidence type="ECO:0000256" key="2">
    <source>
        <dbReference type="ARBA" id="ARBA00022741"/>
    </source>
</evidence>
<dbReference type="GO" id="GO:0005829">
    <property type="term" value="C:cytosol"/>
    <property type="evidence" value="ECO:0007669"/>
    <property type="project" value="TreeGrafter"/>
</dbReference>
<protein>
    <recommendedName>
        <fullName evidence="1">RNA helicase</fullName>
        <ecNumber evidence="1">3.6.4.13</ecNumber>
    </recommendedName>
</protein>
<evidence type="ECO:0000256" key="5">
    <source>
        <dbReference type="ARBA" id="ARBA00022840"/>
    </source>
</evidence>
<evidence type="ECO:0000313" key="11">
    <source>
        <dbReference type="EMBL" id="QHT88685.1"/>
    </source>
</evidence>
<feature type="domain" description="Helicase C-terminal" evidence="9">
    <location>
        <begin position="259"/>
        <end position="418"/>
    </location>
</feature>
<dbReference type="CDD" id="cd18787">
    <property type="entry name" value="SF2_C_DEAD"/>
    <property type="match status" value="1"/>
</dbReference>
<reference evidence="11" key="1">
    <citation type="journal article" date="2020" name="Nature">
        <title>Giant virus diversity and host interactions through global metagenomics.</title>
        <authorList>
            <person name="Schulz F."/>
            <person name="Roux S."/>
            <person name="Paez-Espino D."/>
            <person name="Jungbluth S."/>
            <person name="Walsh D.A."/>
            <person name="Denef V.J."/>
            <person name="McMahon K.D."/>
            <person name="Konstantinidis K.T."/>
            <person name="Eloe-Fadrosh E.A."/>
            <person name="Kyrpides N.C."/>
            <person name="Woyke T."/>
        </authorList>
    </citation>
    <scope>NUCLEOTIDE SEQUENCE</scope>
    <source>
        <strain evidence="11">GVMAG-M-3300023184-51</strain>
    </source>
</reference>
<dbReference type="Pfam" id="PF00270">
    <property type="entry name" value="DEAD"/>
    <property type="match status" value="1"/>
</dbReference>
<evidence type="ECO:0000256" key="1">
    <source>
        <dbReference type="ARBA" id="ARBA00012552"/>
    </source>
</evidence>
<keyword evidence="2" id="KW-0547">Nucleotide-binding</keyword>
<keyword evidence="4" id="KW-0347">Helicase</keyword>
<dbReference type="Pfam" id="PF00271">
    <property type="entry name" value="Helicase_C"/>
    <property type="match status" value="1"/>
</dbReference>
<keyword evidence="6" id="KW-0694">RNA-binding</keyword>
<dbReference type="SUPFAM" id="SSF52540">
    <property type="entry name" value="P-loop containing nucleoside triphosphate hydrolases"/>
    <property type="match status" value="1"/>
</dbReference>
<dbReference type="EMBL" id="MN740121">
    <property type="protein sequence ID" value="QHT88685.1"/>
    <property type="molecule type" value="Genomic_DNA"/>
</dbReference>
<dbReference type="PROSITE" id="PS51195">
    <property type="entry name" value="Q_MOTIF"/>
    <property type="match status" value="1"/>
</dbReference>
<dbReference type="GO" id="GO:0003724">
    <property type="term" value="F:RNA helicase activity"/>
    <property type="evidence" value="ECO:0007669"/>
    <property type="project" value="UniProtKB-EC"/>
</dbReference>
<dbReference type="PROSITE" id="PS00039">
    <property type="entry name" value="DEAD_ATP_HELICASE"/>
    <property type="match status" value="1"/>
</dbReference>
<dbReference type="AlphaFoldDB" id="A0A6C0I8F7"/>
<dbReference type="SMART" id="SM00490">
    <property type="entry name" value="HELICc"/>
    <property type="match status" value="1"/>
</dbReference>
<dbReference type="InterPro" id="IPR014001">
    <property type="entry name" value="Helicase_ATP-bd"/>
</dbReference>
<dbReference type="EC" id="3.6.4.13" evidence="1"/>
<dbReference type="GO" id="GO:0003723">
    <property type="term" value="F:RNA binding"/>
    <property type="evidence" value="ECO:0007669"/>
    <property type="project" value="UniProtKB-KW"/>
</dbReference>
<dbReference type="GO" id="GO:0005524">
    <property type="term" value="F:ATP binding"/>
    <property type="evidence" value="ECO:0007669"/>
    <property type="project" value="UniProtKB-KW"/>
</dbReference>
<dbReference type="InterPro" id="IPR001650">
    <property type="entry name" value="Helicase_C-like"/>
</dbReference>
<dbReference type="PROSITE" id="PS51194">
    <property type="entry name" value="HELICASE_CTER"/>
    <property type="match status" value="1"/>
</dbReference>
<evidence type="ECO:0000259" key="8">
    <source>
        <dbReference type="PROSITE" id="PS51192"/>
    </source>
</evidence>
<evidence type="ECO:0000259" key="10">
    <source>
        <dbReference type="PROSITE" id="PS51195"/>
    </source>
</evidence>
<dbReference type="InterPro" id="IPR050079">
    <property type="entry name" value="DEAD_box_RNA_helicase"/>
</dbReference>
<evidence type="ECO:0000259" key="9">
    <source>
        <dbReference type="PROSITE" id="PS51194"/>
    </source>
</evidence>
<dbReference type="InterPro" id="IPR000629">
    <property type="entry name" value="RNA-helicase_DEAD-box_CS"/>
</dbReference>
<feature type="domain" description="DEAD-box RNA helicase Q" evidence="10">
    <location>
        <begin position="45"/>
        <end position="73"/>
    </location>
</feature>
<dbReference type="PANTHER" id="PTHR47959:SF1">
    <property type="entry name" value="ATP-DEPENDENT RNA HELICASE DBPA"/>
    <property type="match status" value="1"/>
</dbReference>
<proteinExistence type="predicted"/>
<dbReference type="InterPro" id="IPR011545">
    <property type="entry name" value="DEAD/DEAH_box_helicase_dom"/>
</dbReference>
<dbReference type="SMART" id="SM00487">
    <property type="entry name" value="DEXDc"/>
    <property type="match status" value="1"/>
</dbReference>